<reference evidence="15 16" key="1">
    <citation type="journal article" date="2017" name="PLoS Biol.">
        <title>The sea cucumber genome provides insights into morphological evolution and visceral regeneration.</title>
        <authorList>
            <person name="Zhang X."/>
            <person name="Sun L."/>
            <person name="Yuan J."/>
            <person name="Sun Y."/>
            <person name="Gao Y."/>
            <person name="Zhang L."/>
            <person name="Li S."/>
            <person name="Dai H."/>
            <person name="Hamel J.F."/>
            <person name="Liu C."/>
            <person name="Yu Y."/>
            <person name="Liu S."/>
            <person name="Lin W."/>
            <person name="Guo K."/>
            <person name="Jin S."/>
            <person name="Xu P."/>
            <person name="Storey K.B."/>
            <person name="Huan P."/>
            <person name="Zhang T."/>
            <person name="Zhou Y."/>
            <person name="Zhang J."/>
            <person name="Lin C."/>
            <person name="Li X."/>
            <person name="Xing L."/>
            <person name="Huo D."/>
            <person name="Sun M."/>
            <person name="Wang L."/>
            <person name="Mercier A."/>
            <person name="Li F."/>
            <person name="Yang H."/>
            <person name="Xiang J."/>
        </authorList>
    </citation>
    <scope>NUCLEOTIDE SEQUENCE [LARGE SCALE GENOMIC DNA]</scope>
    <source>
        <strain evidence="15">Shaxun</strain>
        <tissue evidence="15">Muscle</tissue>
    </source>
</reference>
<dbReference type="PROSITE" id="PS50158">
    <property type="entry name" value="ZF_CCHC"/>
    <property type="match status" value="1"/>
</dbReference>
<keyword evidence="11" id="KW-0862">Zinc</keyword>
<evidence type="ECO:0000256" key="11">
    <source>
        <dbReference type="PROSITE-ProRule" id="PRU00047"/>
    </source>
</evidence>
<dbReference type="Pfam" id="PF00078">
    <property type="entry name" value="RVT_1"/>
    <property type="match status" value="1"/>
</dbReference>
<evidence type="ECO:0000256" key="9">
    <source>
        <dbReference type="ARBA" id="ARBA00023125"/>
    </source>
</evidence>
<dbReference type="FunFam" id="3.10.10.10:FF:000007">
    <property type="entry name" value="Retrovirus-related Pol polyprotein from transposon 17.6-like Protein"/>
    <property type="match status" value="1"/>
</dbReference>
<evidence type="ECO:0000313" key="16">
    <source>
        <dbReference type="Proteomes" id="UP000230750"/>
    </source>
</evidence>
<dbReference type="FunFam" id="3.10.10.10:FF:000002">
    <property type="entry name" value="Retrovirus-related Pol polyprotein from transposon 17.6-like protein"/>
    <property type="match status" value="1"/>
</dbReference>
<dbReference type="InterPro" id="IPR043502">
    <property type="entry name" value="DNA/RNA_pol_sf"/>
</dbReference>
<evidence type="ECO:0000256" key="1">
    <source>
        <dbReference type="ARBA" id="ARBA00022670"/>
    </source>
</evidence>
<dbReference type="CDD" id="cd01647">
    <property type="entry name" value="RT_LTR"/>
    <property type="match status" value="1"/>
</dbReference>
<dbReference type="InterPro" id="IPR043128">
    <property type="entry name" value="Rev_trsase/Diguanyl_cyclase"/>
</dbReference>
<dbReference type="Gene3D" id="4.10.60.10">
    <property type="entry name" value="Zinc finger, CCHC-type"/>
    <property type="match status" value="1"/>
</dbReference>
<name>A0A2G8KLL0_STIJA</name>
<proteinExistence type="predicted"/>
<evidence type="ECO:0000256" key="5">
    <source>
        <dbReference type="ARBA" id="ARBA00022750"/>
    </source>
</evidence>
<feature type="domain" description="CCHC-type" evidence="13">
    <location>
        <begin position="43"/>
        <end position="59"/>
    </location>
</feature>
<dbReference type="FunFam" id="3.10.20.370:FF:000001">
    <property type="entry name" value="Retrovirus-related Pol polyprotein from transposon 17.6-like protein"/>
    <property type="match status" value="1"/>
</dbReference>
<dbReference type="FunFam" id="3.30.70.270:FF:000020">
    <property type="entry name" value="Transposon Tf2-6 polyprotein-like Protein"/>
    <property type="match status" value="1"/>
</dbReference>
<keyword evidence="11" id="KW-0863">Zinc-finger</keyword>
<dbReference type="GO" id="GO:0003964">
    <property type="term" value="F:RNA-directed DNA polymerase activity"/>
    <property type="evidence" value="ECO:0007669"/>
    <property type="project" value="UniProtKB-KW"/>
</dbReference>
<protein>
    <submittedName>
        <fullName evidence="15">Retrovirus-related Pol polyprotein from transposon</fullName>
    </submittedName>
</protein>
<evidence type="ECO:0000256" key="12">
    <source>
        <dbReference type="SAM" id="MobiDB-lite"/>
    </source>
</evidence>
<evidence type="ECO:0000259" key="13">
    <source>
        <dbReference type="PROSITE" id="PS50158"/>
    </source>
</evidence>
<keyword evidence="4" id="KW-0540">Nuclease</keyword>
<dbReference type="Gene3D" id="3.10.20.370">
    <property type="match status" value="1"/>
</dbReference>
<dbReference type="Proteomes" id="UP000230750">
    <property type="component" value="Unassembled WGS sequence"/>
</dbReference>
<dbReference type="SUPFAM" id="SSF56672">
    <property type="entry name" value="DNA/RNA polymerases"/>
    <property type="match status" value="1"/>
</dbReference>
<feature type="domain" description="Reverse transcriptase" evidence="14">
    <location>
        <begin position="202"/>
        <end position="381"/>
    </location>
</feature>
<dbReference type="PANTHER" id="PTHR37984">
    <property type="entry name" value="PROTEIN CBG26694"/>
    <property type="match status" value="1"/>
</dbReference>
<keyword evidence="6" id="KW-0255">Endonuclease</keyword>
<dbReference type="OrthoDB" id="6150606at2759"/>
<dbReference type="InterPro" id="IPR041577">
    <property type="entry name" value="RT_RNaseH_2"/>
</dbReference>
<evidence type="ECO:0000256" key="10">
    <source>
        <dbReference type="ARBA" id="ARBA00023268"/>
    </source>
</evidence>
<dbReference type="EMBL" id="MRZV01000494">
    <property type="protein sequence ID" value="PIK48899.1"/>
    <property type="molecule type" value="Genomic_DNA"/>
</dbReference>
<gene>
    <name evidence="15" type="ORF">BSL78_14234</name>
</gene>
<keyword evidence="7" id="KW-0378">Hydrolase</keyword>
<dbReference type="GO" id="GO:0004190">
    <property type="term" value="F:aspartic-type endopeptidase activity"/>
    <property type="evidence" value="ECO:0007669"/>
    <property type="project" value="UniProtKB-KW"/>
</dbReference>
<feature type="region of interest" description="Disordered" evidence="12">
    <location>
        <begin position="633"/>
        <end position="662"/>
    </location>
</feature>
<evidence type="ECO:0000313" key="15">
    <source>
        <dbReference type="EMBL" id="PIK48899.1"/>
    </source>
</evidence>
<evidence type="ECO:0000256" key="8">
    <source>
        <dbReference type="ARBA" id="ARBA00022918"/>
    </source>
</evidence>
<evidence type="ECO:0000259" key="14">
    <source>
        <dbReference type="PROSITE" id="PS50878"/>
    </source>
</evidence>
<feature type="compositionally biased region" description="Basic and acidic residues" evidence="12">
    <location>
        <begin position="638"/>
        <end position="662"/>
    </location>
</feature>
<keyword evidence="16" id="KW-1185">Reference proteome</keyword>
<dbReference type="AlphaFoldDB" id="A0A2G8KLL0"/>
<dbReference type="InterPro" id="IPR036875">
    <property type="entry name" value="Znf_CCHC_sf"/>
</dbReference>
<dbReference type="Pfam" id="PF17919">
    <property type="entry name" value="RT_RNaseH_2"/>
    <property type="match status" value="1"/>
</dbReference>
<accession>A0A2G8KLL0</accession>
<dbReference type="GO" id="GO:0004519">
    <property type="term" value="F:endonuclease activity"/>
    <property type="evidence" value="ECO:0007669"/>
    <property type="project" value="UniProtKB-KW"/>
</dbReference>
<keyword evidence="5" id="KW-0064">Aspartyl protease</keyword>
<dbReference type="SUPFAM" id="SSF57756">
    <property type="entry name" value="Retrovirus zinc finger-like domains"/>
    <property type="match status" value="1"/>
</dbReference>
<evidence type="ECO:0000256" key="4">
    <source>
        <dbReference type="ARBA" id="ARBA00022722"/>
    </source>
</evidence>
<dbReference type="GO" id="GO:0008270">
    <property type="term" value="F:zinc ion binding"/>
    <property type="evidence" value="ECO:0007669"/>
    <property type="project" value="UniProtKB-KW"/>
</dbReference>
<dbReference type="PROSITE" id="PS50878">
    <property type="entry name" value="RT_POL"/>
    <property type="match status" value="1"/>
</dbReference>
<sequence length="679" mass="77369">MTSALIEAIKSGFNELKGELKNNNRGQRYTGSNRQSGVEFRGRCFKCNKQGHRARDCPEDAMQTSPQENSNLSSLQHKTIYEGTNVATCEPAKEISCRMINTSPTEEKCSQESTEVPREIHADLKDLLDRSTNLLEPRQRDQVMNLLYAYRDTFATTSIDIGKTNLVKHKINTGTERPIRQTARRLPTHRRDKEQAEVQRMLEGGIIQPSSSPWSSPIVLVTKKDGSTRFCVDYRRLNDITIKDSYPLPRIDDSLDALSGAKWFSTLDMKSGYWQVEMDPADKSKTAFITTSGLYEFNVLPFGLCNAPATFERLMERVLKGLHWQTCLLYLDDIIVFSKTFDEELVCLTQVFNRIKEAGLKLNPQKCCLFQQEVSYLGHLVSCEGVSTDPVKVKAVKDWPTPMTVTQLRSFLGLCTYYRKFVKGFADIAKPLHQLTEKETKFAWSEECEGAFQKLKTALITAPILAYPTDDGIYIIDTDASNFGLGCVLSQCQEGQERVTAYFSRTLSKPERRYCTTRKELLAIVASVKHFHHYLYGRRFTIRTDHGALRWLTSFKWTEGQVARWLEVLNTYDYEIQHRAGKLHGNADALSRRPCSDCNHCDKLEEKLTTTTNTDEASCSLIKVCVIEQTDSTTKESNVTKRPEGTSENDLLKDNGSTEEKEQHWFGCLTHDEIRSQQK</sequence>
<keyword evidence="1" id="KW-0645">Protease</keyword>
<keyword evidence="8" id="KW-0695">RNA-directed DNA polymerase</keyword>
<comment type="caution">
    <text evidence="15">The sequence shown here is derived from an EMBL/GenBank/DDBJ whole genome shotgun (WGS) entry which is preliminary data.</text>
</comment>
<dbReference type="InterPro" id="IPR050951">
    <property type="entry name" value="Retrovirus_Pol_polyprotein"/>
</dbReference>
<dbReference type="Gene3D" id="3.30.70.270">
    <property type="match status" value="2"/>
</dbReference>
<organism evidence="15 16">
    <name type="scientific">Stichopus japonicus</name>
    <name type="common">Sea cucumber</name>
    <dbReference type="NCBI Taxonomy" id="307972"/>
    <lineage>
        <taxon>Eukaryota</taxon>
        <taxon>Metazoa</taxon>
        <taxon>Echinodermata</taxon>
        <taxon>Eleutherozoa</taxon>
        <taxon>Echinozoa</taxon>
        <taxon>Holothuroidea</taxon>
        <taxon>Aspidochirotacea</taxon>
        <taxon>Aspidochirotida</taxon>
        <taxon>Stichopodidae</taxon>
        <taxon>Apostichopus</taxon>
    </lineage>
</organism>
<dbReference type="SMART" id="SM00343">
    <property type="entry name" value="ZnF_C2HC"/>
    <property type="match status" value="1"/>
</dbReference>
<evidence type="ECO:0000256" key="2">
    <source>
        <dbReference type="ARBA" id="ARBA00022679"/>
    </source>
</evidence>
<dbReference type="GO" id="GO:0006508">
    <property type="term" value="P:proteolysis"/>
    <property type="evidence" value="ECO:0007669"/>
    <property type="project" value="UniProtKB-KW"/>
</dbReference>
<evidence type="ECO:0000256" key="7">
    <source>
        <dbReference type="ARBA" id="ARBA00022801"/>
    </source>
</evidence>
<evidence type="ECO:0000256" key="3">
    <source>
        <dbReference type="ARBA" id="ARBA00022695"/>
    </source>
</evidence>
<dbReference type="InterPro" id="IPR001878">
    <property type="entry name" value="Znf_CCHC"/>
</dbReference>
<dbReference type="InterPro" id="IPR000477">
    <property type="entry name" value="RT_dom"/>
</dbReference>
<keyword evidence="9" id="KW-0238">DNA-binding</keyword>
<dbReference type="GO" id="GO:0003677">
    <property type="term" value="F:DNA binding"/>
    <property type="evidence" value="ECO:0007669"/>
    <property type="project" value="UniProtKB-KW"/>
</dbReference>
<dbReference type="CDD" id="cd09274">
    <property type="entry name" value="RNase_HI_RT_Ty3"/>
    <property type="match status" value="1"/>
</dbReference>
<keyword evidence="2" id="KW-0808">Transferase</keyword>
<keyword evidence="3" id="KW-0548">Nucleotidyltransferase</keyword>
<keyword evidence="11" id="KW-0479">Metal-binding</keyword>
<evidence type="ECO:0000256" key="6">
    <source>
        <dbReference type="ARBA" id="ARBA00022759"/>
    </source>
</evidence>
<keyword evidence="10" id="KW-0511">Multifunctional enzyme</keyword>
<dbReference type="Gene3D" id="3.10.10.10">
    <property type="entry name" value="HIV Type 1 Reverse Transcriptase, subunit A, domain 1"/>
    <property type="match status" value="1"/>
</dbReference>
<dbReference type="Pfam" id="PF00098">
    <property type="entry name" value="zf-CCHC"/>
    <property type="match status" value="1"/>
</dbReference>
<dbReference type="PANTHER" id="PTHR37984:SF5">
    <property type="entry name" value="PROTEIN NYNRIN-LIKE"/>
    <property type="match status" value="1"/>
</dbReference>